<evidence type="ECO:0000259" key="2">
    <source>
        <dbReference type="PROSITE" id="PS51525"/>
    </source>
</evidence>
<feature type="compositionally biased region" description="Low complexity" evidence="1">
    <location>
        <begin position="30"/>
        <end position="39"/>
    </location>
</feature>
<evidence type="ECO:0000256" key="1">
    <source>
        <dbReference type="SAM" id="MobiDB-lite"/>
    </source>
</evidence>
<dbReference type="AlphaFoldDB" id="A0A3P6ADQ3"/>
<feature type="compositionally biased region" description="Acidic residues" evidence="1">
    <location>
        <begin position="52"/>
        <end position="62"/>
    </location>
</feature>
<dbReference type="EMBL" id="LR031573">
    <property type="protein sequence ID" value="VDC91886.1"/>
    <property type="molecule type" value="Genomic_DNA"/>
</dbReference>
<name>A0A3P6ADQ3_BRACM</name>
<feature type="domain" description="NET" evidence="2">
    <location>
        <begin position="464"/>
        <end position="547"/>
    </location>
</feature>
<proteinExistence type="predicted"/>
<dbReference type="PROSITE" id="PS51525">
    <property type="entry name" value="NET"/>
    <property type="match status" value="1"/>
</dbReference>
<protein>
    <recommendedName>
        <fullName evidence="2">NET domain-containing protein</fullName>
    </recommendedName>
</protein>
<dbReference type="Gene3D" id="1.20.1270.220">
    <property type="match status" value="1"/>
</dbReference>
<accession>A0A3P6ADQ3</accession>
<dbReference type="InterPro" id="IPR038336">
    <property type="entry name" value="NET_sf"/>
</dbReference>
<gene>
    <name evidence="3" type="ORF">BRAA02T08548Z</name>
</gene>
<organism evidence="3">
    <name type="scientific">Brassica campestris</name>
    <name type="common">Field mustard</name>
    <dbReference type="NCBI Taxonomy" id="3711"/>
    <lineage>
        <taxon>Eukaryota</taxon>
        <taxon>Viridiplantae</taxon>
        <taxon>Streptophyta</taxon>
        <taxon>Embryophyta</taxon>
        <taxon>Tracheophyta</taxon>
        <taxon>Spermatophyta</taxon>
        <taxon>Magnoliopsida</taxon>
        <taxon>eudicotyledons</taxon>
        <taxon>Gunneridae</taxon>
        <taxon>Pentapetalae</taxon>
        <taxon>rosids</taxon>
        <taxon>malvids</taxon>
        <taxon>Brassicales</taxon>
        <taxon>Brassicaceae</taxon>
        <taxon>Brassiceae</taxon>
        <taxon>Brassica</taxon>
    </lineage>
</organism>
<dbReference type="Pfam" id="PF17035">
    <property type="entry name" value="BET"/>
    <property type="match status" value="1"/>
</dbReference>
<feature type="region of interest" description="Disordered" evidence="1">
    <location>
        <begin position="1"/>
        <end position="91"/>
    </location>
</feature>
<sequence length="547" mass="57771">MKKNHAAAMRTDPEIEISSDEALPVGAEASGPSLVGPSSGDDDGDMSGVGDGGEDADGESDELVGPSDELVGPSDELVGPSDELVGPSDELVGPSDELVGPPVLESGLGAGVLADEDFGAFVGAPPPEDGEALGVAEEFFLVVVGAEAVGGEVGAEAVDFGDAAAGCLGDPAVVGFGDPAAGCLGDAAAGCLGDAAAAGGVGELLLALALGAPAGVGGSAAKTAVMAKTATARDRSVMVLVIFICECEIFLNAELVLENFIGFIFCLVKERTCGDGNFHFQKTIERTRVLCPTDNRFEFLGNFFFFNLHVCLPKAMPKRGAEAPPSSETQRVKPADSFGDYRSQVAQLLSQEEKISLRDQEATMSHSNTAIGAGMSHLKREDLNVLLRQCVRDLTPEVNEMHLRACSMKRFSDKAAKCDVPADSEDDVTNLLSNPDIVKKLTSRYSNVLLHELDDMQQQLENILDDVVATCRPMSRGEKLDLRKAIMELPGGNRDRIAGIVEEHCRTSGKEFSDEVIANLDQSEDNTMLWRLHFYVGAVKNAQRLAR</sequence>
<dbReference type="InterPro" id="IPR027353">
    <property type="entry name" value="NET_dom"/>
</dbReference>
<reference evidence="3" key="1">
    <citation type="submission" date="2018-11" db="EMBL/GenBank/DDBJ databases">
        <authorList>
            <consortium name="Genoscope - CEA"/>
            <person name="William W."/>
        </authorList>
    </citation>
    <scope>NUCLEOTIDE SEQUENCE</scope>
</reference>
<evidence type="ECO:0000313" key="3">
    <source>
        <dbReference type="EMBL" id="VDC91886.1"/>
    </source>
</evidence>